<protein>
    <submittedName>
        <fullName evidence="1">Uncharacterized protein</fullName>
    </submittedName>
</protein>
<evidence type="ECO:0000313" key="1">
    <source>
        <dbReference type="EMBL" id="JAD34518.1"/>
    </source>
</evidence>
<accession>A0A0A8ZA03</accession>
<name>A0A0A8ZA03_ARUDO</name>
<sequence>MSLSPMPRGWTSRPRTQRFEIYNGSPFGFEYHLANPIWELRQAWYAP</sequence>
<proteinExistence type="predicted"/>
<reference evidence="1" key="2">
    <citation type="journal article" date="2015" name="Data Brief">
        <title>Shoot transcriptome of the giant reed, Arundo donax.</title>
        <authorList>
            <person name="Barrero R.A."/>
            <person name="Guerrero F.D."/>
            <person name="Moolhuijzen P."/>
            <person name="Goolsby J.A."/>
            <person name="Tidwell J."/>
            <person name="Bellgard S.E."/>
            <person name="Bellgard M.I."/>
        </authorList>
    </citation>
    <scope>NUCLEOTIDE SEQUENCE</scope>
    <source>
        <tissue evidence="1">Shoot tissue taken approximately 20 cm above the soil surface</tissue>
    </source>
</reference>
<dbReference type="AlphaFoldDB" id="A0A0A8ZA03"/>
<reference evidence="1" key="1">
    <citation type="submission" date="2014-09" db="EMBL/GenBank/DDBJ databases">
        <authorList>
            <person name="Magalhaes I.L.F."/>
            <person name="Oliveira U."/>
            <person name="Santos F.R."/>
            <person name="Vidigal T.H.D.A."/>
            <person name="Brescovit A.D."/>
            <person name="Santos A.J."/>
        </authorList>
    </citation>
    <scope>NUCLEOTIDE SEQUENCE</scope>
    <source>
        <tissue evidence="1">Shoot tissue taken approximately 20 cm above the soil surface</tissue>
    </source>
</reference>
<organism evidence="1">
    <name type="scientific">Arundo donax</name>
    <name type="common">Giant reed</name>
    <name type="synonym">Donax arundinaceus</name>
    <dbReference type="NCBI Taxonomy" id="35708"/>
    <lineage>
        <taxon>Eukaryota</taxon>
        <taxon>Viridiplantae</taxon>
        <taxon>Streptophyta</taxon>
        <taxon>Embryophyta</taxon>
        <taxon>Tracheophyta</taxon>
        <taxon>Spermatophyta</taxon>
        <taxon>Magnoliopsida</taxon>
        <taxon>Liliopsida</taxon>
        <taxon>Poales</taxon>
        <taxon>Poaceae</taxon>
        <taxon>PACMAD clade</taxon>
        <taxon>Arundinoideae</taxon>
        <taxon>Arundineae</taxon>
        <taxon>Arundo</taxon>
    </lineage>
</organism>
<dbReference type="EMBL" id="GBRH01263377">
    <property type="protein sequence ID" value="JAD34518.1"/>
    <property type="molecule type" value="Transcribed_RNA"/>
</dbReference>